<dbReference type="Proteomes" id="UP000324222">
    <property type="component" value="Unassembled WGS sequence"/>
</dbReference>
<protein>
    <submittedName>
        <fullName evidence="2">Uncharacterized protein</fullName>
    </submittedName>
</protein>
<feature type="region of interest" description="Disordered" evidence="1">
    <location>
        <begin position="1"/>
        <end position="30"/>
    </location>
</feature>
<evidence type="ECO:0000256" key="1">
    <source>
        <dbReference type="SAM" id="MobiDB-lite"/>
    </source>
</evidence>
<accession>A0A5B7GCA9</accession>
<evidence type="ECO:0000313" key="3">
    <source>
        <dbReference type="Proteomes" id="UP000324222"/>
    </source>
</evidence>
<comment type="caution">
    <text evidence="2">The sequence shown here is derived from an EMBL/GenBank/DDBJ whole genome shotgun (WGS) entry which is preliminary data.</text>
</comment>
<feature type="compositionally biased region" description="Gly residues" evidence="1">
    <location>
        <begin position="1"/>
        <end position="10"/>
    </location>
</feature>
<reference evidence="2 3" key="1">
    <citation type="submission" date="2019-05" db="EMBL/GenBank/DDBJ databases">
        <title>Another draft genome of Portunus trituberculatus and its Hox gene families provides insights of decapod evolution.</title>
        <authorList>
            <person name="Jeong J.-H."/>
            <person name="Song I."/>
            <person name="Kim S."/>
            <person name="Choi T."/>
            <person name="Kim D."/>
            <person name="Ryu S."/>
            <person name="Kim W."/>
        </authorList>
    </citation>
    <scope>NUCLEOTIDE SEQUENCE [LARGE SCALE GENOMIC DNA]</scope>
    <source>
        <tissue evidence="2">Muscle</tissue>
    </source>
</reference>
<name>A0A5B7GCA9_PORTR</name>
<gene>
    <name evidence="2" type="ORF">E2C01_048693</name>
</gene>
<sequence length="30" mass="2945">MQKSGHGGGTLLLSASATTIPVLPATQPPN</sequence>
<organism evidence="2 3">
    <name type="scientific">Portunus trituberculatus</name>
    <name type="common">Swimming crab</name>
    <name type="synonym">Neptunus trituberculatus</name>
    <dbReference type="NCBI Taxonomy" id="210409"/>
    <lineage>
        <taxon>Eukaryota</taxon>
        <taxon>Metazoa</taxon>
        <taxon>Ecdysozoa</taxon>
        <taxon>Arthropoda</taxon>
        <taxon>Crustacea</taxon>
        <taxon>Multicrustacea</taxon>
        <taxon>Malacostraca</taxon>
        <taxon>Eumalacostraca</taxon>
        <taxon>Eucarida</taxon>
        <taxon>Decapoda</taxon>
        <taxon>Pleocyemata</taxon>
        <taxon>Brachyura</taxon>
        <taxon>Eubrachyura</taxon>
        <taxon>Portunoidea</taxon>
        <taxon>Portunidae</taxon>
        <taxon>Portuninae</taxon>
        <taxon>Portunus</taxon>
    </lineage>
</organism>
<evidence type="ECO:0000313" key="2">
    <source>
        <dbReference type="EMBL" id="MPC54768.1"/>
    </source>
</evidence>
<proteinExistence type="predicted"/>
<keyword evidence="3" id="KW-1185">Reference proteome</keyword>
<dbReference type="AlphaFoldDB" id="A0A5B7GCA9"/>
<dbReference type="EMBL" id="VSRR010012622">
    <property type="protein sequence ID" value="MPC54768.1"/>
    <property type="molecule type" value="Genomic_DNA"/>
</dbReference>